<name>A0A8K0CS01_IGNLU</name>
<dbReference type="EMBL" id="VTPC01057325">
    <property type="protein sequence ID" value="KAF2890156.1"/>
    <property type="molecule type" value="Genomic_DNA"/>
</dbReference>
<accession>A0A8K0CS01</accession>
<keyword evidence="3" id="KW-1185">Reference proteome</keyword>
<dbReference type="InterPro" id="IPR004875">
    <property type="entry name" value="DDE_SF_endonuclease_dom"/>
</dbReference>
<sequence length="369" mass="42048">MNNMSICQACRLHDVPRATVQDRLHGRVLDIKKKTGSAPLLTNEGEEKIIKWIVDMAKCGFPLNKSDLMETVEKTIKDSKNEYSFKNGKPGQKCGKICPPLIVFPYVRPPKAVVQSMPETWVLGRSDNGHKSHMTFALSEFCNKNQIILYALPPNTSHILQPADVSVFRPLKQGWKNTIRKWQSNPENINSSVNKTNFCRCGVFPLDPNKVDFTKCVKHFQEKHQIKTNEPENKITVRDLRSTEKVIKKLEDRLYSYGINVQVILDEINYFGSCEMGRDVNLNDSNTTQHGDGDDILVENSIILSDDIETMQIENVNINKADIVVLESDSYEYTTENNIKVLQNIVIKKPQKTANSHTLQSKEKEDENL</sequence>
<evidence type="ECO:0000313" key="3">
    <source>
        <dbReference type="Proteomes" id="UP000801492"/>
    </source>
</evidence>
<proteinExistence type="predicted"/>
<organism evidence="2 3">
    <name type="scientific">Ignelater luminosus</name>
    <name type="common">Cucubano</name>
    <name type="synonym">Pyrophorus luminosus</name>
    <dbReference type="NCBI Taxonomy" id="2038154"/>
    <lineage>
        <taxon>Eukaryota</taxon>
        <taxon>Metazoa</taxon>
        <taxon>Ecdysozoa</taxon>
        <taxon>Arthropoda</taxon>
        <taxon>Hexapoda</taxon>
        <taxon>Insecta</taxon>
        <taxon>Pterygota</taxon>
        <taxon>Neoptera</taxon>
        <taxon>Endopterygota</taxon>
        <taxon>Coleoptera</taxon>
        <taxon>Polyphaga</taxon>
        <taxon>Elateriformia</taxon>
        <taxon>Elateroidea</taxon>
        <taxon>Elateridae</taxon>
        <taxon>Agrypninae</taxon>
        <taxon>Pyrophorini</taxon>
        <taxon>Ignelater</taxon>
    </lineage>
</organism>
<dbReference type="AlphaFoldDB" id="A0A8K0CS01"/>
<comment type="caution">
    <text evidence="2">The sequence shown here is derived from an EMBL/GenBank/DDBJ whole genome shotgun (WGS) entry which is preliminary data.</text>
</comment>
<dbReference type="OrthoDB" id="6764961at2759"/>
<gene>
    <name evidence="2" type="ORF">ILUMI_16017</name>
</gene>
<dbReference type="GO" id="GO:0003676">
    <property type="term" value="F:nucleic acid binding"/>
    <property type="evidence" value="ECO:0007669"/>
    <property type="project" value="InterPro"/>
</dbReference>
<feature type="domain" description="DDE-1" evidence="1">
    <location>
        <begin position="128"/>
        <end position="198"/>
    </location>
</feature>
<evidence type="ECO:0000313" key="2">
    <source>
        <dbReference type="EMBL" id="KAF2890156.1"/>
    </source>
</evidence>
<reference evidence="2" key="1">
    <citation type="submission" date="2019-08" db="EMBL/GenBank/DDBJ databases">
        <title>The genome of the North American firefly Photinus pyralis.</title>
        <authorList>
            <consortium name="Photinus pyralis genome working group"/>
            <person name="Fallon T.R."/>
            <person name="Sander Lower S.E."/>
            <person name="Weng J.-K."/>
        </authorList>
    </citation>
    <scope>NUCLEOTIDE SEQUENCE</scope>
    <source>
        <strain evidence="2">TRF0915ILg1</strain>
        <tissue evidence="2">Whole body</tissue>
    </source>
</reference>
<protein>
    <recommendedName>
        <fullName evidence="1">DDE-1 domain-containing protein</fullName>
    </recommendedName>
</protein>
<dbReference type="Proteomes" id="UP000801492">
    <property type="component" value="Unassembled WGS sequence"/>
</dbReference>
<dbReference type="Pfam" id="PF03184">
    <property type="entry name" value="DDE_1"/>
    <property type="match status" value="1"/>
</dbReference>
<evidence type="ECO:0000259" key="1">
    <source>
        <dbReference type="Pfam" id="PF03184"/>
    </source>
</evidence>